<evidence type="ECO:0000313" key="7">
    <source>
        <dbReference type="EMBL" id="ANJ66964.1"/>
    </source>
</evidence>
<keyword evidence="8" id="KW-1185">Reference proteome</keyword>
<keyword evidence="2 5" id="KW-0690">Ribosome biogenesis</keyword>
<dbReference type="PANTHER" id="PTHR38101">
    <property type="entry name" value="UPF0307 PROTEIN YJGA"/>
    <property type="match status" value="1"/>
</dbReference>
<dbReference type="OrthoDB" id="5293604at2"/>
<dbReference type="CDD" id="cd16331">
    <property type="entry name" value="YjgA-like"/>
    <property type="match status" value="1"/>
</dbReference>
<dbReference type="STRING" id="1860122.A9404_05850"/>
<keyword evidence="1 5" id="KW-0963">Cytoplasm</keyword>
<comment type="function">
    <text evidence="5">Member of a network of 50S ribosomal subunit biogenesis factors which assembles along the 30S-50S interface, preventing incorrect 23S rRNA structures from forming. Promotes peptidyl transferase center (PTC) maturation.</text>
</comment>
<reference evidence="7 8" key="1">
    <citation type="submission" date="2016-06" db="EMBL/GenBank/DDBJ databases">
        <title>Insight into the functional genes involving in sulfur oxidation in Pearl River water.</title>
        <authorList>
            <person name="Luo J."/>
            <person name="Tan X."/>
            <person name="Lin W."/>
        </authorList>
    </citation>
    <scope>NUCLEOTIDE SEQUENCE [LARGE SCALE GENOMIC DNA]</scope>
    <source>
        <strain evidence="7 8">LS2</strain>
    </source>
</reference>
<comment type="similarity">
    <text evidence="5">Belongs to the DarP family.</text>
</comment>
<evidence type="ECO:0000313" key="8">
    <source>
        <dbReference type="Proteomes" id="UP000078596"/>
    </source>
</evidence>
<dbReference type="NCBIfam" id="NF003593">
    <property type="entry name" value="PRK05255.1-1"/>
    <property type="match status" value="1"/>
</dbReference>
<accession>A0A191ZGF6</accession>
<proteinExistence type="inferred from homology"/>
<evidence type="ECO:0000256" key="6">
    <source>
        <dbReference type="SAM" id="MobiDB-lite"/>
    </source>
</evidence>
<feature type="region of interest" description="Disordered" evidence="6">
    <location>
        <begin position="1"/>
        <end position="40"/>
    </location>
</feature>
<protein>
    <recommendedName>
        <fullName evidence="5">Dual-action ribosomal maturation protein DarP</fullName>
    </recommendedName>
    <alternativeName>
        <fullName evidence="5">Large ribosomal subunit assembly factor DarP</fullName>
    </alternativeName>
</protein>
<organism evidence="7 8">
    <name type="scientific">Halothiobacillus diazotrophicus</name>
    <dbReference type="NCBI Taxonomy" id="1860122"/>
    <lineage>
        <taxon>Bacteria</taxon>
        <taxon>Pseudomonadati</taxon>
        <taxon>Pseudomonadota</taxon>
        <taxon>Gammaproteobacteria</taxon>
        <taxon>Chromatiales</taxon>
        <taxon>Halothiobacillaceae</taxon>
        <taxon>Halothiobacillus</taxon>
    </lineage>
</organism>
<gene>
    <name evidence="5" type="primary">darP</name>
    <name evidence="7" type="ORF">A9404_05850</name>
</gene>
<dbReference type="HAMAP" id="MF_00765">
    <property type="entry name" value="DarP"/>
    <property type="match status" value="1"/>
</dbReference>
<evidence type="ECO:0000256" key="4">
    <source>
        <dbReference type="ARBA" id="ARBA00022884"/>
    </source>
</evidence>
<dbReference type="EMBL" id="CP016027">
    <property type="protein sequence ID" value="ANJ66964.1"/>
    <property type="molecule type" value="Genomic_DNA"/>
</dbReference>
<dbReference type="InterPro" id="IPR006839">
    <property type="entry name" value="DarP"/>
</dbReference>
<dbReference type="SUPFAM" id="SSF158710">
    <property type="entry name" value="PSPTO4464-like"/>
    <property type="match status" value="1"/>
</dbReference>
<dbReference type="KEGG" id="haz:A9404_05850"/>
<keyword evidence="3 5" id="KW-0699">rRNA-binding</keyword>
<dbReference type="RefSeq" id="WP_066099326.1">
    <property type="nucleotide sequence ID" value="NZ_CP016027.1"/>
</dbReference>
<sequence length="187" mass="21266">MSDRRSFSVPADAPHDLSPPEEDVGEISKSERKREAHAARDLGERLAELEPAQLANFPLSDALMAALKEARSITAHGARKRHFQYIGKLMRQHEVDEIERQLALVDPDAPHNVRLMHESEQWRTRLLESGPDAVTAFVAANPGTDVQALRQLLRQVAKEQAEQKPPRYYRELYRFVRDVLAHSSETD</sequence>
<evidence type="ECO:0000256" key="1">
    <source>
        <dbReference type="ARBA" id="ARBA00022490"/>
    </source>
</evidence>
<evidence type="ECO:0000256" key="3">
    <source>
        <dbReference type="ARBA" id="ARBA00022730"/>
    </source>
</evidence>
<dbReference type="PIRSF" id="PIRSF016183">
    <property type="entry name" value="UCP016183"/>
    <property type="match status" value="1"/>
</dbReference>
<dbReference type="GO" id="GO:1902626">
    <property type="term" value="P:assembly of large subunit precursor of preribosome"/>
    <property type="evidence" value="ECO:0007669"/>
    <property type="project" value="UniProtKB-UniRule"/>
</dbReference>
<comment type="subcellular location">
    <subcellularLocation>
        <location evidence="5">Cytoplasm</location>
    </subcellularLocation>
    <text evidence="5">Associates with late stage pre-50S ribosomal subunits.</text>
</comment>
<evidence type="ECO:0000256" key="5">
    <source>
        <dbReference type="HAMAP-Rule" id="MF_00765"/>
    </source>
</evidence>
<dbReference type="Pfam" id="PF04751">
    <property type="entry name" value="DarP"/>
    <property type="match status" value="1"/>
</dbReference>
<name>A0A191ZGF6_9GAMM</name>
<dbReference type="GO" id="GO:0005829">
    <property type="term" value="C:cytosol"/>
    <property type="evidence" value="ECO:0007669"/>
    <property type="project" value="TreeGrafter"/>
</dbReference>
<dbReference type="GO" id="GO:0043022">
    <property type="term" value="F:ribosome binding"/>
    <property type="evidence" value="ECO:0007669"/>
    <property type="project" value="UniProtKB-UniRule"/>
</dbReference>
<feature type="compositionally biased region" description="Basic and acidic residues" evidence="6">
    <location>
        <begin position="26"/>
        <end position="40"/>
    </location>
</feature>
<dbReference type="GO" id="GO:0019843">
    <property type="term" value="F:rRNA binding"/>
    <property type="evidence" value="ECO:0007669"/>
    <property type="project" value="UniProtKB-UniRule"/>
</dbReference>
<dbReference type="Gene3D" id="1.10.60.30">
    <property type="entry name" value="PSPTO4464-like domains"/>
    <property type="match status" value="2"/>
</dbReference>
<dbReference type="Proteomes" id="UP000078596">
    <property type="component" value="Chromosome"/>
</dbReference>
<keyword evidence="4 5" id="KW-0694">RNA-binding</keyword>
<evidence type="ECO:0000256" key="2">
    <source>
        <dbReference type="ARBA" id="ARBA00022517"/>
    </source>
</evidence>
<dbReference type="PANTHER" id="PTHR38101:SF1">
    <property type="entry name" value="UPF0307 PROTEIN YJGA"/>
    <property type="match status" value="1"/>
</dbReference>
<dbReference type="InterPro" id="IPR023153">
    <property type="entry name" value="DarP_sf"/>
</dbReference>
<dbReference type="AlphaFoldDB" id="A0A191ZGF6"/>